<dbReference type="Gramene" id="OB10G15830.1">
    <property type="protein sequence ID" value="OB10G15830.1"/>
    <property type="gene ID" value="OB10G15830"/>
</dbReference>
<evidence type="ECO:0000313" key="4">
    <source>
        <dbReference type="Proteomes" id="UP000006038"/>
    </source>
</evidence>
<dbReference type="PANTHER" id="PTHR33120:SF59">
    <property type="entry name" value="EXPRESSED PROTEIN"/>
    <property type="match status" value="1"/>
</dbReference>
<dbReference type="Pfam" id="PF12274">
    <property type="entry name" value="DUF3615"/>
    <property type="match status" value="1"/>
</dbReference>
<sequence length="619" mass="68910">MDKMPALLAPAIVDGGFCFGPLDAVSNIIANAVRHLPPSGAHVEEFGMREGFTKDGDGEGFGMSHPFANEAVQRSIKALVGFLAFYFRYLPTLEAQHYLFAAKGDLLAAVHLVEAERCTGAFDVGSHTTKTALRCAAGAAGHADLDSLVTAMRSLSSRSHEIAGVLARADGRRLTRAADERTLERCTKSLERVLLDKIHGFYLEALALLPQDQLRRRYHRSVVMAGHCYGPLDPVSNIVLNTIWYDAAFPVPNKKQQPELDMVGRWALIRAERRCLVGLVAGLRAFAGDHGLSEVAAIRCLLRANGDFATAMSVLQPALLGHRQPTTMPSESELHRLMAAMAQRLELYRVMAVAAQHPSPDRLHEFLLSDRVCALRTPWESRRFSREDVRSVIRSLDLEPPPPLGMPSELLRLTTQAQNTIKLFPDAKKRFCADMSSFHRKAKAALDDYVLQNMGPEYVMHVVCGANEMVADRDGPEYSSINRPPSFNKFHYSHINFLASPVGSSAANMSPTLFFAECVNYNEESDRDRKNICCPVVVPPTNAERVRCFYCEYNGMSIIHPVDGNYHGCDIDFEKLARHQHKMNNSIESIFNRGNYVTNSNGPVQEDYFYFDHARELSV</sequence>
<protein>
    <submittedName>
        <fullName evidence="3">Uncharacterized protein</fullName>
    </submittedName>
</protein>
<keyword evidence="4" id="KW-1185">Reference proteome</keyword>
<name>J3N235_ORYBR</name>
<accession>J3N235</accession>
<reference evidence="3" key="1">
    <citation type="journal article" date="2013" name="Nat. Commun.">
        <title>Whole-genome sequencing of Oryza brachyantha reveals mechanisms underlying Oryza genome evolution.</title>
        <authorList>
            <person name="Chen J."/>
            <person name="Huang Q."/>
            <person name="Gao D."/>
            <person name="Wang J."/>
            <person name="Lang Y."/>
            <person name="Liu T."/>
            <person name="Li B."/>
            <person name="Bai Z."/>
            <person name="Luis Goicoechea J."/>
            <person name="Liang C."/>
            <person name="Chen C."/>
            <person name="Zhang W."/>
            <person name="Sun S."/>
            <person name="Liao Y."/>
            <person name="Zhang X."/>
            <person name="Yang L."/>
            <person name="Song C."/>
            <person name="Wang M."/>
            <person name="Shi J."/>
            <person name="Liu G."/>
            <person name="Liu J."/>
            <person name="Zhou H."/>
            <person name="Zhou W."/>
            <person name="Yu Q."/>
            <person name="An N."/>
            <person name="Chen Y."/>
            <person name="Cai Q."/>
            <person name="Wang B."/>
            <person name="Liu B."/>
            <person name="Min J."/>
            <person name="Huang Y."/>
            <person name="Wu H."/>
            <person name="Li Z."/>
            <person name="Zhang Y."/>
            <person name="Yin Y."/>
            <person name="Song W."/>
            <person name="Jiang J."/>
            <person name="Jackson S.A."/>
            <person name="Wing R.A."/>
            <person name="Wang J."/>
            <person name="Chen M."/>
        </authorList>
    </citation>
    <scope>NUCLEOTIDE SEQUENCE [LARGE SCALE GENOMIC DNA]</scope>
    <source>
        <strain evidence="3">cv. IRGC 101232</strain>
    </source>
</reference>
<feature type="domain" description="PIR2-like helical" evidence="2">
    <location>
        <begin position="196"/>
        <end position="313"/>
    </location>
</feature>
<dbReference type="HOGENOM" id="CLU_011465_1_1_1"/>
<dbReference type="OMA" id="ICAFDIG"/>
<reference evidence="3" key="2">
    <citation type="submission" date="2013-04" db="UniProtKB">
        <authorList>
            <consortium name="EnsemblPlants"/>
        </authorList>
    </citation>
    <scope>IDENTIFICATION</scope>
</reference>
<organism evidence="3">
    <name type="scientific">Oryza brachyantha</name>
    <name type="common">malo sina</name>
    <dbReference type="NCBI Taxonomy" id="4533"/>
    <lineage>
        <taxon>Eukaryota</taxon>
        <taxon>Viridiplantae</taxon>
        <taxon>Streptophyta</taxon>
        <taxon>Embryophyta</taxon>
        <taxon>Tracheophyta</taxon>
        <taxon>Spermatophyta</taxon>
        <taxon>Magnoliopsida</taxon>
        <taxon>Liliopsida</taxon>
        <taxon>Poales</taxon>
        <taxon>Poaceae</taxon>
        <taxon>BOP clade</taxon>
        <taxon>Oryzoideae</taxon>
        <taxon>Oryzeae</taxon>
        <taxon>Oryzinae</taxon>
        <taxon>Oryza</taxon>
    </lineage>
</organism>
<evidence type="ECO:0000259" key="1">
    <source>
        <dbReference type="Pfam" id="PF12274"/>
    </source>
</evidence>
<dbReference type="PANTHER" id="PTHR33120">
    <property type="entry name" value="EXPRESSED PROTEIN-RELATED"/>
    <property type="match status" value="1"/>
</dbReference>
<proteinExistence type="predicted"/>
<dbReference type="InterPro" id="IPR022059">
    <property type="entry name" value="DUF3615"/>
</dbReference>
<dbReference type="Proteomes" id="UP000006038">
    <property type="component" value="Chromosome 10"/>
</dbReference>
<dbReference type="Pfam" id="PF20235">
    <property type="entry name" value="PIR2-like_helical"/>
    <property type="match status" value="2"/>
</dbReference>
<dbReference type="AlphaFoldDB" id="J3N235"/>
<dbReference type="EnsemblPlants" id="OB10G15830.1">
    <property type="protein sequence ID" value="OB10G15830.1"/>
    <property type="gene ID" value="OB10G15830"/>
</dbReference>
<feature type="domain" description="PIR2-like helical" evidence="2">
    <location>
        <begin position="7"/>
        <end position="114"/>
    </location>
</feature>
<dbReference type="InterPro" id="IPR046527">
    <property type="entry name" value="PIR2-like_helical"/>
</dbReference>
<evidence type="ECO:0000259" key="2">
    <source>
        <dbReference type="Pfam" id="PF20235"/>
    </source>
</evidence>
<feature type="domain" description="DUF3615" evidence="1">
    <location>
        <begin position="442"/>
        <end position="561"/>
    </location>
</feature>
<evidence type="ECO:0000313" key="3">
    <source>
        <dbReference type="EnsemblPlants" id="OB10G15830.1"/>
    </source>
</evidence>